<proteinExistence type="predicted"/>
<organism evidence="2 3">
    <name type="scientific">Eumeta variegata</name>
    <name type="common">Bagworm moth</name>
    <name type="synonym">Eumeta japonica</name>
    <dbReference type="NCBI Taxonomy" id="151549"/>
    <lineage>
        <taxon>Eukaryota</taxon>
        <taxon>Metazoa</taxon>
        <taxon>Ecdysozoa</taxon>
        <taxon>Arthropoda</taxon>
        <taxon>Hexapoda</taxon>
        <taxon>Insecta</taxon>
        <taxon>Pterygota</taxon>
        <taxon>Neoptera</taxon>
        <taxon>Endopterygota</taxon>
        <taxon>Lepidoptera</taxon>
        <taxon>Glossata</taxon>
        <taxon>Ditrysia</taxon>
        <taxon>Tineoidea</taxon>
        <taxon>Psychidae</taxon>
        <taxon>Oiketicinae</taxon>
        <taxon>Eumeta</taxon>
    </lineage>
</organism>
<accession>A0A4C1WTH1</accession>
<protein>
    <submittedName>
        <fullName evidence="2">Uncharacterized protein</fullName>
    </submittedName>
</protein>
<dbReference type="EMBL" id="BGZK01000655">
    <property type="protein sequence ID" value="GBP54796.1"/>
    <property type="molecule type" value="Genomic_DNA"/>
</dbReference>
<evidence type="ECO:0000256" key="1">
    <source>
        <dbReference type="SAM" id="MobiDB-lite"/>
    </source>
</evidence>
<dbReference type="Proteomes" id="UP000299102">
    <property type="component" value="Unassembled WGS sequence"/>
</dbReference>
<keyword evidence="3" id="KW-1185">Reference proteome</keyword>
<dbReference type="AlphaFoldDB" id="A0A4C1WTH1"/>
<evidence type="ECO:0000313" key="3">
    <source>
        <dbReference type="Proteomes" id="UP000299102"/>
    </source>
</evidence>
<feature type="compositionally biased region" description="Basic and acidic residues" evidence="1">
    <location>
        <begin position="1"/>
        <end position="14"/>
    </location>
</feature>
<name>A0A4C1WTH1_EUMVA</name>
<reference evidence="2 3" key="1">
    <citation type="journal article" date="2019" name="Commun. Biol.">
        <title>The bagworm genome reveals a unique fibroin gene that provides high tensile strength.</title>
        <authorList>
            <person name="Kono N."/>
            <person name="Nakamura H."/>
            <person name="Ohtoshi R."/>
            <person name="Tomita M."/>
            <person name="Numata K."/>
            <person name="Arakawa K."/>
        </authorList>
    </citation>
    <scope>NUCLEOTIDE SEQUENCE [LARGE SCALE GENOMIC DNA]</scope>
</reference>
<comment type="caution">
    <text evidence="2">The sequence shown here is derived from an EMBL/GenBank/DDBJ whole genome shotgun (WGS) entry which is preliminary data.</text>
</comment>
<sequence>MLGPKRREAGERGRVTRTSHTNPCSYALHRKNTVTVSQGSRTPTISSRYERTCVDVHGNIVTLQQCQEFQKSLGRTPLDVNLPSRPPRYAI</sequence>
<evidence type="ECO:0000313" key="2">
    <source>
        <dbReference type="EMBL" id="GBP54796.1"/>
    </source>
</evidence>
<feature type="region of interest" description="Disordered" evidence="1">
    <location>
        <begin position="1"/>
        <end position="22"/>
    </location>
</feature>
<gene>
    <name evidence="2" type="ORF">EVAR_87868_1</name>
</gene>